<dbReference type="Proteomes" id="UP001360560">
    <property type="component" value="Unassembled WGS sequence"/>
</dbReference>
<reference evidence="1 2" key="1">
    <citation type="journal article" date="2023" name="Elife">
        <title>Identification of key yeast species and microbe-microbe interactions impacting larval growth of Drosophila in the wild.</title>
        <authorList>
            <person name="Mure A."/>
            <person name="Sugiura Y."/>
            <person name="Maeda R."/>
            <person name="Honda K."/>
            <person name="Sakurai N."/>
            <person name="Takahashi Y."/>
            <person name="Watada M."/>
            <person name="Katoh T."/>
            <person name="Gotoh A."/>
            <person name="Gotoh Y."/>
            <person name="Taniguchi I."/>
            <person name="Nakamura K."/>
            <person name="Hayashi T."/>
            <person name="Katayama T."/>
            <person name="Uemura T."/>
            <person name="Hattori Y."/>
        </authorList>
    </citation>
    <scope>NUCLEOTIDE SEQUENCE [LARGE SCALE GENOMIC DNA]</scope>
    <source>
        <strain evidence="1 2">SC-9</strain>
    </source>
</reference>
<organism evidence="1 2">
    <name type="scientific">Saccharomycopsis crataegensis</name>
    <dbReference type="NCBI Taxonomy" id="43959"/>
    <lineage>
        <taxon>Eukaryota</taxon>
        <taxon>Fungi</taxon>
        <taxon>Dikarya</taxon>
        <taxon>Ascomycota</taxon>
        <taxon>Saccharomycotina</taxon>
        <taxon>Saccharomycetes</taxon>
        <taxon>Saccharomycopsidaceae</taxon>
        <taxon>Saccharomycopsis</taxon>
    </lineage>
</organism>
<dbReference type="GeneID" id="90072163"/>
<comment type="caution">
    <text evidence="1">The sequence shown here is derived from an EMBL/GenBank/DDBJ whole genome shotgun (WGS) entry which is preliminary data.</text>
</comment>
<evidence type="ECO:0000313" key="1">
    <source>
        <dbReference type="EMBL" id="GMM34184.1"/>
    </source>
</evidence>
<dbReference type="InterPro" id="IPR043472">
    <property type="entry name" value="Macro_dom-like"/>
</dbReference>
<name>A0AAV5QIF8_9ASCO</name>
<keyword evidence="2" id="KW-1185">Reference proteome</keyword>
<protein>
    <submittedName>
        <fullName evidence="1">Uncharacterized protein</fullName>
    </submittedName>
</protein>
<evidence type="ECO:0000313" key="2">
    <source>
        <dbReference type="Proteomes" id="UP001360560"/>
    </source>
</evidence>
<gene>
    <name evidence="1" type="ORF">DASC09_015090</name>
</gene>
<proteinExistence type="predicted"/>
<dbReference type="AlphaFoldDB" id="A0AAV5QIF8"/>
<dbReference type="RefSeq" id="XP_064851184.1">
    <property type="nucleotide sequence ID" value="XM_064995112.1"/>
</dbReference>
<accession>A0AAV5QIF8</accession>
<dbReference type="Gene3D" id="3.40.220.10">
    <property type="entry name" value="Leucine Aminopeptidase, subunit E, domain 1"/>
    <property type="match status" value="1"/>
</dbReference>
<dbReference type="EMBL" id="BTFZ01000002">
    <property type="protein sequence ID" value="GMM34184.1"/>
    <property type="molecule type" value="Genomic_DNA"/>
</dbReference>
<sequence>MHGATIPGYTQKDIMNIVLLSTNPKNCKLWKSHYSNYLQYRKKLGLRGADSLDIRLGVECCGVQDLGLEYCGKDEGDLGVSCFVSPANSFGYMNGGYDLYLAELFAPEYDSSDSIIDFTPSGNSNEKLKRAPETSNLGVVNQETAVSSEGSFSQTQRIIQYHLSKSAFNGYLPPQLPKIIDFLNFENLELYPHHHTLFHPHLNSPAWKKCQGRYILVSPTMRTPHNLPMHNALDITRWVVDQCWNIFAAVEEHNRFLKSKSDTISQEENAGSAIISNAGSAISTLVLPSLGTGYGGLPPGLVSKAMIYSIILFYNSDLVHWKKKYYVMRLLGLDCQWLFDGEEEILSCEGEDKEFEQKYLDLKAFNLESGTFEDLFELG</sequence>
<dbReference type="SUPFAM" id="SSF52949">
    <property type="entry name" value="Macro domain-like"/>
    <property type="match status" value="1"/>
</dbReference>